<dbReference type="AlphaFoldDB" id="A0A396HRX9"/>
<gene>
    <name evidence="2" type="ORF">MtrunA17_Chr5g0415591</name>
</gene>
<feature type="transmembrane region" description="Helical" evidence="1">
    <location>
        <begin position="65"/>
        <end position="86"/>
    </location>
</feature>
<evidence type="ECO:0000313" key="3">
    <source>
        <dbReference type="Proteomes" id="UP000265566"/>
    </source>
</evidence>
<evidence type="ECO:0000313" key="2">
    <source>
        <dbReference type="EMBL" id="RHN55243.1"/>
    </source>
</evidence>
<dbReference type="Proteomes" id="UP000265566">
    <property type="component" value="Chromosome 5"/>
</dbReference>
<keyword evidence="1" id="KW-0812">Transmembrane</keyword>
<name>A0A396HRX9_MEDTR</name>
<keyword evidence="1" id="KW-0472">Membrane</keyword>
<proteinExistence type="predicted"/>
<reference evidence="3" key="1">
    <citation type="journal article" date="2018" name="Nat. Plants">
        <title>Whole-genome landscape of Medicago truncatula symbiotic genes.</title>
        <authorList>
            <person name="Pecrix Y."/>
            <person name="Staton S.E."/>
            <person name="Sallet E."/>
            <person name="Lelandais-Briere C."/>
            <person name="Moreau S."/>
            <person name="Carrere S."/>
            <person name="Blein T."/>
            <person name="Jardinaud M.F."/>
            <person name="Latrasse D."/>
            <person name="Zouine M."/>
            <person name="Zahm M."/>
            <person name="Kreplak J."/>
            <person name="Mayjonade B."/>
            <person name="Satge C."/>
            <person name="Perez M."/>
            <person name="Cauet S."/>
            <person name="Marande W."/>
            <person name="Chantry-Darmon C."/>
            <person name="Lopez-Roques C."/>
            <person name="Bouchez O."/>
            <person name="Berard A."/>
            <person name="Debelle F."/>
            <person name="Munos S."/>
            <person name="Bendahmane A."/>
            <person name="Berges H."/>
            <person name="Niebel A."/>
            <person name="Buitink J."/>
            <person name="Frugier F."/>
            <person name="Benhamed M."/>
            <person name="Crespi M."/>
            <person name="Gouzy J."/>
            <person name="Gamas P."/>
        </authorList>
    </citation>
    <scope>NUCLEOTIDE SEQUENCE [LARGE SCALE GENOMIC DNA]</scope>
    <source>
        <strain evidence="3">cv. Jemalong A17</strain>
    </source>
</reference>
<keyword evidence="1" id="KW-1133">Transmembrane helix</keyword>
<evidence type="ECO:0008006" key="4">
    <source>
        <dbReference type="Google" id="ProtNLM"/>
    </source>
</evidence>
<dbReference type="EMBL" id="PSQE01000005">
    <property type="protein sequence ID" value="RHN55243.1"/>
    <property type="molecule type" value="Genomic_DNA"/>
</dbReference>
<protein>
    <recommendedName>
        <fullName evidence="4">Transmembrane protein</fullName>
    </recommendedName>
</protein>
<organism evidence="2 3">
    <name type="scientific">Medicago truncatula</name>
    <name type="common">Barrel medic</name>
    <name type="synonym">Medicago tribuloides</name>
    <dbReference type="NCBI Taxonomy" id="3880"/>
    <lineage>
        <taxon>Eukaryota</taxon>
        <taxon>Viridiplantae</taxon>
        <taxon>Streptophyta</taxon>
        <taxon>Embryophyta</taxon>
        <taxon>Tracheophyta</taxon>
        <taxon>Spermatophyta</taxon>
        <taxon>Magnoliopsida</taxon>
        <taxon>eudicotyledons</taxon>
        <taxon>Gunneridae</taxon>
        <taxon>Pentapetalae</taxon>
        <taxon>rosids</taxon>
        <taxon>fabids</taxon>
        <taxon>Fabales</taxon>
        <taxon>Fabaceae</taxon>
        <taxon>Papilionoideae</taxon>
        <taxon>50 kb inversion clade</taxon>
        <taxon>NPAAA clade</taxon>
        <taxon>Hologalegina</taxon>
        <taxon>IRL clade</taxon>
        <taxon>Trifolieae</taxon>
        <taxon>Medicago</taxon>
    </lineage>
</organism>
<dbReference type="Gramene" id="rna30390">
    <property type="protein sequence ID" value="RHN55243.1"/>
    <property type="gene ID" value="gene30390"/>
</dbReference>
<sequence>MSTMILSILLPWLDRMELDFVREYLIRGKDVDVPFTPFLMKKQKVNFIRTTLDPRGNPRVVEQYLLFYGHFSLIFLFIFLFHFLLFP</sequence>
<comment type="caution">
    <text evidence="2">The sequence shown here is derived from an EMBL/GenBank/DDBJ whole genome shotgun (WGS) entry which is preliminary data.</text>
</comment>
<evidence type="ECO:0000256" key="1">
    <source>
        <dbReference type="SAM" id="Phobius"/>
    </source>
</evidence>
<accession>A0A396HRX9</accession>